<protein>
    <recommendedName>
        <fullName evidence="1">DUF2382 domain-containing protein</fullName>
    </recommendedName>
</protein>
<proteinExistence type="predicted"/>
<reference evidence="2 3" key="1">
    <citation type="submission" date="2014-04" db="EMBL/GenBank/DDBJ databases">
        <title>Characterization and application of a salt tolerant electro-active bacterium.</title>
        <authorList>
            <person name="Yang L."/>
            <person name="Wei S."/>
            <person name="Tay Q.X.M."/>
        </authorList>
    </citation>
    <scope>NUCLEOTIDE SEQUENCE [LARGE SCALE GENOMIC DNA]</scope>
    <source>
        <strain evidence="2 3">LY1</strain>
    </source>
</reference>
<feature type="domain" description="DUF2382" evidence="1">
    <location>
        <begin position="23"/>
        <end position="133"/>
    </location>
</feature>
<name>A0A074KP89_9BACT</name>
<evidence type="ECO:0000313" key="3">
    <source>
        <dbReference type="Proteomes" id="UP000027821"/>
    </source>
</evidence>
<dbReference type="PANTHER" id="PTHR38463:SF1">
    <property type="entry name" value="STRESS RESPONSE PROTEIN YSNF"/>
    <property type="match status" value="1"/>
</dbReference>
<accession>A0A074KP89</accession>
<dbReference type="STRING" id="1048983.EL17_21460"/>
<sequence length="139" mass="15981">MNLMKDKINKDESLKSPHINNIPIIEEKLHLNKNKIITGSYKFIKSVAEEAVKENLSVTEDNITIQRKEFNAYVDTAPPPVRQEGDSTIISVIKEVLVIEKKMMLVEEIHITKEKKETSISIEDTLRKESIEIKHSNIE</sequence>
<dbReference type="Pfam" id="PF09557">
    <property type="entry name" value="DUF2382"/>
    <property type="match status" value="1"/>
</dbReference>
<dbReference type="Proteomes" id="UP000027821">
    <property type="component" value="Unassembled WGS sequence"/>
</dbReference>
<comment type="caution">
    <text evidence="2">The sequence shown here is derived from an EMBL/GenBank/DDBJ whole genome shotgun (WGS) entry which is preliminary data.</text>
</comment>
<dbReference type="EMBL" id="JMIH01000039">
    <property type="protein sequence ID" value="KEO71756.1"/>
    <property type="molecule type" value="Genomic_DNA"/>
</dbReference>
<dbReference type="InterPro" id="IPR019060">
    <property type="entry name" value="DUF2382"/>
</dbReference>
<dbReference type="AlphaFoldDB" id="A0A074KP89"/>
<gene>
    <name evidence="2" type="ORF">EL17_21460</name>
</gene>
<dbReference type="eggNOG" id="COG3861">
    <property type="taxonomic scope" value="Bacteria"/>
</dbReference>
<evidence type="ECO:0000313" key="2">
    <source>
        <dbReference type="EMBL" id="KEO71756.1"/>
    </source>
</evidence>
<organism evidence="2 3">
    <name type="scientific">Anditalea andensis</name>
    <dbReference type="NCBI Taxonomy" id="1048983"/>
    <lineage>
        <taxon>Bacteria</taxon>
        <taxon>Pseudomonadati</taxon>
        <taxon>Bacteroidota</taxon>
        <taxon>Cytophagia</taxon>
        <taxon>Cytophagales</taxon>
        <taxon>Cytophagaceae</taxon>
        <taxon>Anditalea</taxon>
    </lineage>
</organism>
<evidence type="ECO:0000259" key="1">
    <source>
        <dbReference type="Pfam" id="PF09557"/>
    </source>
</evidence>
<dbReference type="PANTHER" id="PTHR38463">
    <property type="entry name" value="STRESS RESPONSE PROTEIN YSNF"/>
    <property type="match status" value="1"/>
</dbReference>
<keyword evidence="3" id="KW-1185">Reference proteome</keyword>
<dbReference type="InterPro" id="IPR052967">
    <property type="entry name" value="Stress_Response_Assoc"/>
</dbReference>